<dbReference type="EMBL" id="JAQQKX010000001">
    <property type="protein sequence ID" value="MDC7682049.1"/>
    <property type="molecule type" value="Genomic_DNA"/>
</dbReference>
<dbReference type="Proteomes" id="UP001214854">
    <property type="component" value="Unassembled WGS sequence"/>
</dbReference>
<sequence length="166" mass="18253">MSRSYPKIPQSVIDQLSAIHPSGGDNEPIYYPCSLTLKSGERLDCVYLCEAQSWYYHWGVWPENDSGKHSVDVLDIETLEPSAFAMPAHFANQLYAAGESGMGYTIFTVVFSGGTSAAYGTGNAVDFIAYPPGKNAADIVQVIPHIGRERKDILSCPEYSWCLYSI</sequence>
<comment type="caution">
    <text evidence="1">The sequence shown here is derived from an EMBL/GenBank/DDBJ whole genome shotgun (WGS) entry which is preliminary data.</text>
</comment>
<protein>
    <submittedName>
        <fullName evidence="1">Uncharacterized protein</fullName>
    </submittedName>
</protein>
<keyword evidence="2" id="KW-1185">Reference proteome</keyword>
<reference evidence="1 2" key="1">
    <citation type="submission" date="2023-01" db="EMBL/GenBank/DDBJ databases">
        <title>Novel species of the genus Asticcacaulis isolated from rivers.</title>
        <authorList>
            <person name="Lu H."/>
        </authorList>
    </citation>
    <scope>NUCLEOTIDE SEQUENCE [LARGE SCALE GENOMIC DNA]</scope>
    <source>
        <strain evidence="1 2">BYS171W</strain>
    </source>
</reference>
<accession>A0ABT5HPS2</accession>
<evidence type="ECO:0000313" key="2">
    <source>
        <dbReference type="Proteomes" id="UP001214854"/>
    </source>
</evidence>
<organism evidence="1 2">
    <name type="scientific">Asticcacaulis aquaticus</name>
    <dbReference type="NCBI Taxonomy" id="2984212"/>
    <lineage>
        <taxon>Bacteria</taxon>
        <taxon>Pseudomonadati</taxon>
        <taxon>Pseudomonadota</taxon>
        <taxon>Alphaproteobacteria</taxon>
        <taxon>Caulobacterales</taxon>
        <taxon>Caulobacteraceae</taxon>
        <taxon>Asticcacaulis</taxon>
    </lineage>
</organism>
<proteinExistence type="predicted"/>
<evidence type="ECO:0000313" key="1">
    <source>
        <dbReference type="EMBL" id="MDC7682049.1"/>
    </source>
</evidence>
<gene>
    <name evidence="1" type="ORF">PQU92_02110</name>
</gene>
<name>A0ABT5HPS2_9CAUL</name>
<dbReference type="RefSeq" id="WP_272746558.1">
    <property type="nucleotide sequence ID" value="NZ_JAQQKX010000001.1"/>
</dbReference>